<reference evidence="2 3" key="1">
    <citation type="submission" date="2018-06" db="EMBL/GenBank/DDBJ databases">
        <title>A transcriptomic atlas of mushroom development highlights an independent origin of complex multicellularity.</title>
        <authorList>
            <consortium name="DOE Joint Genome Institute"/>
            <person name="Krizsan K."/>
            <person name="Almasi E."/>
            <person name="Merenyi Z."/>
            <person name="Sahu N."/>
            <person name="Viragh M."/>
            <person name="Koszo T."/>
            <person name="Mondo S."/>
            <person name="Kiss B."/>
            <person name="Balint B."/>
            <person name="Kues U."/>
            <person name="Barry K."/>
            <person name="Hegedus J.C."/>
            <person name="Henrissat B."/>
            <person name="Johnson J."/>
            <person name="Lipzen A."/>
            <person name="Ohm R."/>
            <person name="Nagy I."/>
            <person name="Pangilinan J."/>
            <person name="Yan J."/>
            <person name="Xiong Y."/>
            <person name="Grigoriev I.V."/>
            <person name="Hibbett D.S."/>
            <person name="Nagy L.G."/>
        </authorList>
    </citation>
    <scope>NUCLEOTIDE SEQUENCE [LARGE SCALE GENOMIC DNA]</scope>
    <source>
        <strain evidence="2 3">SZMC22713</strain>
    </source>
</reference>
<dbReference type="VEuPathDB" id="FungiDB:BD410DRAFT_809465"/>
<evidence type="ECO:0000256" key="1">
    <source>
        <dbReference type="SAM" id="MobiDB-lite"/>
    </source>
</evidence>
<feature type="compositionally biased region" description="Polar residues" evidence="1">
    <location>
        <begin position="127"/>
        <end position="141"/>
    </location>
</feature>
<dbReference type="EMBL" id="ML170309">
    <property type="protein sequence ID" value="TDL14765.1"/>
    <property type="molecule type" value="Genomic_DNA"/>
</dbReference>
<dbReference type="AlphaFoldDB" id="A0A4Y7PHM4"/>
<keyword evidence="3" id="KW-1185">Reference proteome</keyword>
<gene>
    <name evidence="2" type="ORF">BD410DRAFT_809465</name>
</gene>
<feature type="region of interest" description="Disordered" evidence="1">
    <location>
        <begin position="126"/>
        <end position="149"/>
    </location>
</feature>
<protein>
    <submittedName>
        <fullName evidence="2">Uncharacterized protein</fullName>
    </submittedName>
</protein>
<dbReference type="Proteomes" id="UP000294933">
    <property type="component" value="Unassembled WGS sequence"/>
</dbReference>
<feature type="compositionally biased region" description="Basic residues" evidence="1">
    <location>
        <begin position="214"/>
        <end position="224"/>
    </location>
</feature>
<accession>A0A4Y7PHM4</accession>
<name>A0A4Y7PHM4_9AGAM</name>
<organism evidence="2 3">
    <name type="scientific">Rickenella mellea</name>
    <dbReference type="NCBI Taxonomy" id="50990"/>
    <lineage>
        <taxon>Eukaryota</taxon>
        <taxon>Fungi</taxon>
        <taxon>Dikarya</taxon>
        <taxon>Basidiomycota</taxon>
        <taxon>Agaricomycotina</taxon>
        <taxon>Agaricomycetes</taxon>
        <taxon>Hymenochaetales</taxon>
        <taxon>Rickenellaceae</taxon>
        <taxon>Rickenella</taxon>
    </lineage>
</organism>
<feature type="region of interest" description="Disordered" evidence="1">
    <location>
        <begin position="201"/>
        <end position="234"/>
    </location>
</feature>
<proteinExistence type="predicted"/>
<evidence type="ECO:0000313" key="3">
    <source>
        <dbReference type="Proteomes" id="UP000294933"/>
    </source>
</evidence>
<sequence length="234" mass="26072">MTMDSTAHAGRNVNLSWGEGIHVDHVCVTRGGTAKLVETCREQDWAWSCLFFKSVAKDAEEAVDLLSHWMQACGPEFVKEVAYILSSFTCKLSVGLKGWAYEFMHDVMCGEEVEDGGQGWEVIDGGATNSEGQAPMNTEPQPTKGDVKGARRCEMGDERRGKVNGQDWPPFKGFESPAIARASSYDFHRSFPSIPDKLKVKRSERCEDEEGHGNHGHAFQRRSSKSTERYFGTQ</sequence>
<evidence type="ECO:0000313" key="2">
    <source>
        <dbReference type="EMBL" id="TDL14765.1"/>
    </source>
</evidence>